<evidence type="ECO:0000256" key="7">
    <source>
        <dbReference type="ARBA" id="ARBA00023274"/>
    </source>
</evidence>
<dbReference type="InterPro" id="IPR001912">
    <property type="entry name" value="Ribosomal_uS4_N"/>
</dbReference>
<dbReference type="EMBL" id="CP002304">
    <property type="protein sequence ID" value="ADQ15313.1"/>
    <property type="molecule type" value="Genomic_DNA"/>
</dbReference>
<dbReference type="FunFam" id="3.10.290.10:FF:000001">
    <property type="entry name" value="30S ribosomal protein S4"/>
    <property type="match status" value="1"/>
</dbReference>
<dbReference type="OrthoDB" id="9803672at2"/>
<dbReference type="SMART" id="SM01390">
    <property type="entry name" value="Ribosomal_S4"/>
    <property type="match status" value="1"/>
</dbReference>
<evidence type="ECO:0000256" key="4">
    <source>
        <dbReference type="ARBA" id="ARBA00022730"/>
    </source>
</evidence>
<evidence type="ECO:0000256" key="10">
    <source>
        <dbReference type="HAMAP-Rule" id="MF_01306"/>
    </source>
</evidence>
<dbReference type="PROSITE" id="PS50889">
    <property type="entry name" value="S4"/>
    <property type="match status" value="1"/>
</dbReference>
<dbReference type="GO" id="GO:0042274">
    <property type="term" value="P:ribosomal small subunit biogenesis"/>
    <property type="evidence" value="ECO:0007669"/>
    <property type="project" value="TreeGrafter"/>
</dbReference>
<comment type="subunit">
    <text evidence="8 10">Part of the 30S ribosomal subunit. Contacts protein S5. The interaction surface between S4 and S5 is involved in control of translational fidelity.</text>
</comment>
<organism evidence="14 15">
    <name type="scientific">Halanaerobium hydrogeniformans</name>
    <name type="common">Halanaerobium sp. (strain sapolanicus)</name>
    <dbReference type="NCBI Taxonomy" id="656519"/>
    <lineage>
        <taxon>Bacteria</taxon>
        <taxon>Bacillati</taxon>
        <taxon>Bacillota</taxon>
        <taxon>Clostridia</taxon>
        <taxon>Halanaerobiales</taxon>
        <taxon>Halanaerobiaceae</taxon>
        <taxon>Halanaerobium</taxon>
    </lineage>
</organism>
<dbReference type="PANTHER" id="PTHR11831:SF4">
    <property type="entry name" value="SMALL RIBOSOMAL SUBUNIT PROTEIN US4M"/>
    <property type="match status" value="1"/>
</dbReference>
<name>E4RJ93_HALHG</name>
<dbReference type="InterPro" id="IPR018079">
    <property type="entry name" value="Ribosomal_uS4_CS"/>
</dbReference>
<accession>E4RJ93</accession>
<dbReference type="NCBIfam" id="TIGR01017">
    <property type="entry name" value="rpsD_bact"/>
    <property type="match status" value="1"/>
</dbReference>
<evidence type="ECO:0000256" key="3">
    <source>
        <dbReference type="ARBA" id="ARBA00007465"/>
    </source>
</evidence>
<comment type="function">
    <text evidence="1 10">With S5 and S12 plays an important role in translational accuracy.</text>
</comment>
<keyword evidence="4 10" id="KW-0699">rRNA-binding</keyword>
<evidence type="ECO:0000259" key="13">
    <source>
        <dbReference type="SMART" id="SM01390"/>
    </source>
</evidence>
<dbReference type="PROSITE" id="PS00632">
    <property type="entry name" value="RIBOSOMAL_S4"/>
    <property type="match status" value="1"/>
</dbReference>
<dbReference type="Pfam" id="PF00163">
    <property type="entry name" value="Ribosomal_S4"/>
    <property type="match status" value="1"/>
</dbReference>
<evidence type="ECO:0000256" key="9">
    <source>
        <dbReference type="ARBA" id="ARBA00035254"/>
    </source>
</evidence>
<dbReference type="GO" id="GO:0003735">
    <property type="term" value="F:structural constituent of ribosome"/>
    <property type="evidence" value="ECO:0007669"/>
    <property type="project" value="InterPro"/>
</dbReference>
<evidence type="ECO:0000256" key="6">
    <source>
        <dbReference type="ARBA" id="ARBA00022980"/>
    </source>
</evidence>
<dbReference type="HOGENOM" id="CLU_092403_0_2_9"/>
<dbReference type="STRING" id="656519.Halsa_1895"/>
<evidence type="ECO:0000259" key="12">
    <source>
        <dbReference type="SMART" id="SM00363"/>
    </source>
</evidence>
<keyword evidence="15" id="KW-1185">Reference proteome</keyword>
<sequence>MARYTGSVCKLCRREGEKLYLKGARCYSKKCSFDRRPYVPGEHGQGRHKVSEYGLQLREKQKVRRIYGIMEKQFSNYFKSAENTAGVTGENFLQLLERRLDNVVYRMGFASSRNEARQFVLHGHIKVNGRKVDIPSYQVDVDDVVSVKDSSRKSKRFKEVFEYNSDFATQEWINSDLEKAEGTVVALPEREDIDYPVEEHLIVEYYSR</sequence>
<dbReference type="RefSeq" id="WP_013406384.1">
    <property type="nucleotide sequence ID" value="NC_014654.1"/>
</dbReference>
<dbReference type="InterPro" id="IPR002942">
    <property type="entry name" value="S4_RNA-bd"/>
</dbReference>
<dbReference type="InterPro" id="IPR022801">
    <property type="entry name" value="Ribosomal_uS4"/>
</dbReference>
<evidence type="ECO:0000256" key="11">
    <source>
        <dbReference type="RuleBase" id="RU003699"/>
    </source>
</evidence>
<evidence type="ECO:0000313" key="14">
    <source>
        <dbReference type="EMBL" id="ADQ15313.1"/>
    </source>
</evidence>
<dbReference type="Proteomes" id="UP000007434">
    <property type="component" value="Chromosome"/>
</dbReference>
<dbReference type="InterPro" id="IPR005709">
    <property type="entry name" value="Ribosomal_uS4_bac-type"/>
</dbReference>
<dbReference type="GO" id="GO:0006412">
    <property type="term" value="P:translation"/>
    <property type="evidence" value="ECO:0007669"/>
    <property type="project" value="UniProtKB-UniRule"/>
</dbReference>
<evidence type="ECO:0000256" key="1">
    <source>
        <dbReference type="ARBA" id="ARBA00003004"/>
    </source>
</evidence>
<protein>
    <recommendedName>
        <fullName evidence="9 10">Small ribosomal subunit protein uS4</fullName>
    </recommendedName>
</protein>
<evidence type="ECO:0000256" key="2">
    <source>
        <dbReference type="ARBA" id="ARBA00003866"/>
    </source>
</evidence>
<dbReference type="Gene3D" id="1.10.1050.10">
    <property type="entry name" value="Ribosomal Protein S4 Delta 41, Chain A, domain 1"/>
    <property type="match status" value="1"/>
</dbReference>
<keyword evidence="7 10" id="KW-0687">Ribonucleoprotein</keyword>
<comment type="similarity">
    <text evidence="3 10 11">Belongs to the universal ribosomal protein uS4 family.</text>
</comment>
<evidence type="ECO:0000256" key="5">
    <source>
        <dbReference type="ARBA" id="ARBA00022884"/>
    </source>
</evidence>
<dbReference type="AlphaFoldDB" id="E4RJ93"/>
<reference evidence="14 15" key="2">
    <citation type="journal article" date="2011" name="J. Bacteriol.">
        <title>Complete Genome Sequence of the Haloalkaliphilic, Hydrogen Producing Halanaerobium hydrogenoformans.</title>
        <authorList>
            <person name="Brown S.D."/>
            <person name="Begemann M.B."/>
            <person name="Mormile M.R."/>
            <person name="Wall J.D."/>
            <person name="Han C.S."/>
            <person name="Goodwin L.A."/>
            <person name="Pitluck S."/>
            <person name="Land M.L."/>
            <person name="Hauser L.J."/>
            <person name="Elias D.A."/>
        </authorList>
    </citation>
    <scope>NUCLEOTIDE SEQUENCE [LARGE SCALE GENOMIC DNA]</scope>
    <source>
        <strain evidence="15">sapolanicus</strain>
    </source>
</reference>
<dbReference type="HAMAP" id="MF_01306_B">
    <property type="entry name" value="Ribosomal_uS4_B"/>
    <property type="match status" value="1"/>
</dbReference>
<dbReference type="Gene3D" id="3.10.290.10">
    <property type="entry name" value="RNA-binding S4 domain"/>
    <property type="match status" value="1"/>
</dbReference>
<evidence type="ECO:0000313" key="15">
    <source>
        <dbReference type="Proteomes" id="UP000007434"/>
    </source>
</evidence>
<comment type="function">
    <text evidence="2 10">One of the primary rRNA binding proteins, it binds directly to 16S rRNA where it nucleates assembly of the body of the 30S subunit.</text>
</comment>
<keyword evidence="6 10" id="KW-0689">Ribosomal protein</keyword>
<dbReference type="eggNOG" id="COG0522">
    <property type="taxonomic scope" value="Bacteria"/>
</dbReference>
<dbReference type="PANTHER" id="PTHR11831">
    <property type="entry name" value="30S 40S RIBOSOMAL PROTEIN"/>
    <property type="match status" value="1"/>
</dbReference>
<dbReference type="GO" id="GO:0015935">
    <property type="term" value="C:small ribosomal subunit"/>
    <property type="evidence" value="ECO:0007669"/>
    <property type="project" value="InterPro"/>
</dbReference>
<dbReference type="InterPro" id="IPR036986">
    <property type="entry name" value="S4_RNA-bd_sf"/>
</dbReference>
<dbReference type="GO" id="GO:0019843">
    <property type="term" value="F:rRNA binding"/>
    <property type="evidence" value="ECO:0007669"/>
    <property type="project" value="UniProtKB-UniRule"/>
</dbReference>
<reference evidence="14 15" key="1">
    <citation type="submission" date="2010-11" db="EMBL/GenBank/DDBJ databases">
        <title>Complete sequence of Halanaerobium sp. sapolanicus.</title>
        <authorList>
            <consortium name="US DOE Joint Genome Institute"/>
            <person name="Lucas S."/>
            <person name="Copeland A."/>
            <person name="Lapidus A."/>
            <person name="Cheng J.-F."/>
            <person name="Bruce D."/>
            <person name="Goodwin L."/>
            <person name="Pitluck S."/>
            <person name="Davenport K."/>
            <person name="Detter J.C."/>
            <person name="Han C."/>
            <person name="Tapia R."/>
            <person name="Land M."/>
            <person name="Hauser L."/>
            <person name="Jeffries C."/>
            <person name="Kyrpides N."/>
            <person name="Ivanova N."/>
            <person name="Mikhailova N."/>
            <person name="Begemann M.B."/>
            <person name="Mormile M.R."/>
            <person name="Wall J.D."/>
            <person name="Elias D.A."/>
            <person name="Woyke T."/>
        </authorList>
    </citation>
    <scope>NUCLEOTIDE SEQUENCE [LARGE SCALE GENOMIC DNA]</scope>
    <source>
        <strain evidence="15">sapolanicus</strain>
    </source>
</reference>
<proteinExistence type="inferred from homology"/>
<dbReference type="SMART" id="SM00363">
    <property type="entry name" value="S4"/>
    <property type="match status" value="1"/>
</dbReference>
<dbReference type="FunFam" id="1.10.1050.10:FF:000001">
    <property type="entry name" value="30S ribosomal protein S4"/>
    <property type="match status" value="1"/>
</dbReference>
<dbReference type="CDD" id="cd00165">
    <property type="entry name" value="S4"/>
    <property type="match status" value="1"/>
</dbReference>
<dbReference type="NCBIfam" id="NF003717">
    <property type="entry name" value="PRK05327.1"/>
    <property type="match status" value="1"/>
</dbReference>
<feature type="domain" description="RNA-binding S4" evidence="12">
    <location>
        <begin position="98"/>
        <end position="162"/>
    </location>
</feature>
<dbReference type="Pfam" id="PF01479">
    <property type="entry name" value="S4"/>
    <property type="match status" value="1"/>
</dbReference>
<keyword evidence="5 10" id="KW-0694">RNA-binding</keyword>
<evidence type="ECO:0000256" key="8">
    <source>
        <dbReference type="ARBA" id="ARBA00025813"/>
    </source>
</evidence>
<dbReference type="SUPFAM" id="SSF55174">
    <property type="entry name" value="Alpha-L RNA-binding motif"/>
    <property type="match status" value="1"/>
</dbReference>
<gene>
    <name evidence="10" type="primary">rpsD</name>
    <name evidence="14" type="ordered locus">Halsa_1895</name>
</gene>
<dbReference type="KEGG" id="has:Halsa_1895"/>
<feature type="domain" description="Small ribosomal subunit protein uS4 N-terminal" evidence="13">
    <location>
        <begin position="3"/>
        <end position="97"/>
    </location>
</feature>